<sequence length="529" mass="59133">MTGLFGLPNELLIAICSSPALFSRDLFRLALVCHRLHPIALHAFFELTTAGFGTGSRSLMVQMSTSGPDALSGLCVALFPLPPIEELCIALPRVLSPTQTVYLSWKETKYLPMHLRRIEAFFKRFIGRAALKMVKIQLDEYRIDLWSGASKSARADAAQHLKSCFNAVLGAGCETLAIHNGGFYLGVPPQVHQRSNTGHGGANIGQKLRDLFRIPQSKDKKKPPSSSLPTKSRLVGLKVSSNVLLSPEMVDWTLGILRSSPITHLTVSAMTFSSNFDRLQQIAVARPGLTSFTLRDAEFVTPFDLIPAALESYTNLVHLTISGRHVHLTNTIPPHFHLFLPHLETIRAPPRFLIGLLSQSGSWKIPRLQAVYLFWVSSMHDADHSGSEHLYEPPVLAASVSQVTSLLDQHQLRPIIGIKTEGALSGWQRQSERSQDLTPELQSQVRRVSVLEMTLFMMLGDLDFIQYWTRLFSGAKEAKIEEAKIELGDRFFDWNINLEHLGSQLRRRTQLEKVEINGKQLNLSRLVKE</sequence>
<accession>A0A8H6STG1</accession>
<evidence type="ECO:0000313" key="2">
    <source>
        <dbReference type="EMBL" id="KAF7304406.1"/>
    </source>
</evidence>
<dbReference type="EMBL" id="JACAZE010000011">
    <property type="protein sequence ID" value="KAF7304406.1"/>
    <property type="molecule type" value="Genomic_DNA"/>
</dbReference>
<comment type="caution">
    <text evidence="2">The sequence shown here is derived from an EMBL/GenBank/DDBJ whole genome shotgun (WGS) entry which is preliminary data.</text>
</comment>
<feature type="domain" description="F-box" evidence="1">
    <location>
        <begin position="6"/>
        <end position="41"/>
    </location>
</feature>
<organism evidence="2 3">
    <name type="scientific">Mycena chlorophos</name>
    <name type="common">Agaric fungus</name>
    <name type="synonym">Agaricus chlorophos</name>
    <dbReference type="NCBI Taxonomy" id="658473"/>
    <lineage>
        <taxon>Eukaryota</taxon>
        <taxon>Fungi</taxon>
        <taxon>Dikarya</taxon>
        <taxon>Basidiomycota</taxon>
        <taxon>Agaricomycotina</taxon>
        <taxon>Agaricomycetes</taxon>
        <taxon>Agaricomycetidae</taxon>
        <taxon>Agaricales</taxon>
        <taxon>Marasmiineae</taxon>
        <taxon>Mycenaceae</taxon>
        <taxon>Mycena</taxon>
    </lineage>
</organism>
<reference evidence="2" key="1">
    <citation type="submission" date="2020-05" db="EMBL/GenBank/DDBJ databases">
        <title>Mycena genomes resolve the evolution of fungal bioluminescence.</title>
        <authorList>
            <person name="Tsai I.J."/>
        </authorList>
    </citation>
    <scope>NUCLEOTIDE SEQUENCE</scope>
    <source>
        <strain evidence="2">110903Hualien_Pintung</strain>
    </source>
</reference>
<keyword evidence="3" id="KW-1185">Reference proteome</keyword>
<proteinExistence type="predicted"/>
<gene>
    <name evidence="2" type="ORF">HMN09_00842700</name>
</gene>
<dbReference type="Proteomes" id="UP000613580">
    <property type="component" value="Unassembled WGS sequence"/>
</dbReference>
<dbReference type="Pfam" id="PF12937">
    <property type="entry name" value="F-box-like"/>
    <property type="match status" value="1"/>
</dbReference>
<protein>
    <submittedName>
        <fullName evidence="2">F-box domain-containing protein</fullName>
    </submittedName>
</protein>
<dbReference type="AlphaFoldDB" id="A0A8H6STG1"/>
<evidence type="ECO:0000259" key="1">
    <source>
        <dbReference type="Pfam" id="PF12937"/>
    </source>
</evidence>
<evidence type="ECO:0000313" key="3">
    <source>
        <dbReference type="Proteomes" id="UP000613580"/>
    </source>
</evidence>
<name>A0A8H6STG1_MYCCL</name>
<dbReference type="SUPFAM" id="SSF52047">
    <property type="entry name" value="RNI-like"/>
    <property type="match status" value="1"/>
</dbReference>
<dbReference type="InterPro" id="IPR001810">
    <property type="entry name" value="F-box_dom"/>
</dbReference>